<keyword evidence="12" id="KW-1185">Reference proteome</keyword>
<evidence type="ECO:0000256" key="3">
    <source>
        <dbReference type="ARBA" id="ARBA00022989"/>
    </source>
</evidence>
<keyword evidence="4" id="KW-0297">G-protein coupled receptor</keyword>
<evidence type="ECO:0000313" key="11">
    <source>
        <dbReference type="EMBL" id="KAI1725622.1"/>
    </source>
</evidence>
<comment type="subcellular location">
    <subcellularLocation>
        <location evidence="1">Membrane</location>
        <topology evidence="1">Multi-pass membrane protein</topology>
    </subcellularLocation>
</comment>
<gene>
    <name evidence="11" type="ORF">DdX_02290</name>
</gene>
<dbReference type="GO" id="GO:0007200">
    <property type="term" value="P:phospholipase C-activating G protein-coupled receptor signaling pathway"/>
    <property type="evidence" value="ECO:0007669"/>
    <property type="project" value="TreeGrafter"/>
</dbReference>
<evidence type="ECO:0000313" key="12">
    <source>
        <dbReference type="Proteomes" id="UP001201812"/>
    </source>
</evidence>
<keyword evidence="5 9" id="KW-0472">Membrane</keyword>
<feature type="transmembrane region" description="Helical" evidence="9">
    <location>
        <begin position="173"/>
        <end position="200"/>
    </location>
</feature>
<dbReference type="Gene3D" id="1.20.1070.10">
    <property type="entry name" value="Rhodopsin 7-helix transmembrane proteins"/>
    <property type="match status" value="1"/>
</dbReference>
<dbReference type="GO" id="GO:0004930">
    <property type="term" value="F:G protein-coupled receptor activity"/>
    <property type="evidence" value="ECO:0007669"/>
    <property type="project" value="UniProtKB-KW"/>
</dbReference>
<accession>A0AAD4NE11</accession>
<keyword evidence="8" id="KW-0807">Transducer</keyword>
<dbReference type="AlphaFoldDB" id="A0AAD4NE11"/>
<evidence type="ECO:0000256" key="1">
    <source>
        <dbReference type="ARBA" id="ARBA00004141"/>
    </source>
</evidence>
<feature type="transmembrane region" description="Helical" evidence="9">
    <location>
        <begin position="66"/>
        <end position="87"/>
    </location>
</feature>
<dbReference type="SUPFAM" id="SSF81321">
    <property type="entry name" value="Family A G protein-coupled receptor-like"/>
    <property type="match status" value="1"/>
</dbReference>
<protein>
    <recommendedName>
        <fullName evidence="10">G-protein coupled receptors family 1 profile domain-containing protein</fullName>
    </recommendedName>
</protein>
<evidence type="ECO:0000256" key="7">
    <source>
        <dbReference type="ARBA" id="ARBA00023180"/>
    </source>
</evidence>
<evidence type="ECO:0000256" key="2">
    <source>
        <dbReference type="ARBA" id="ARBA00022692"/>
    </source>
</evidence>
<organism evidence="11 12">
    <name type="scientific">Ditylenchus destructor</name>
    <dbReference type="NCBI Taxonomy" id="166010"/>
    <lineage>
        <taxon>Eukaryota</taxon>
        <taxon>Metazoa</taxon>
        <taxon>Ecdysozoa</taxon>
        <taxon>Nematoda</taxon>
        <taxon>Chromadorea</taxon>
        <taxon>Rhabditida</taxon>
        <taxon>Tylenchina</taxon>
        <taxon>Tylenchomorpha</taxon>
        <taxon>Sphaerularioidea</taxon>
        <taxon>Anguinidae</taxon>
        <taxon>Anguininae</taxon>
        <taxon>Ditylenchus</taxon>
    </lineage>
</organism>
<name>A0AAD4NE11_9BILA</name>
<reference evidence="11" key="1">
    <citation type="submission" date="2022-01" db="EMBL/GenBank/DDBJ databases">
        <title>Genome Sequence Resource for Two Populations of Ditylenchus destructor, the Migratory Endoparasitic Phytonematode.</title>
        <authorList>
            <person name="Zhang H."/>
            <person name="Lin R."/>
            <person name="Xie B."/>
        </authorList>
    </citation>
    <scope>NUCLEOTIDE SEQUENCE</scope>
    <source>
        <strain evidence="11">BazhouSP</strain>
    </source>
</reference>
<dbReference type="InterPro" id="IPR017452">
    <property type="entry name" value="GPCR_Rhodpsn_7TM"/>
</dbReference>
<comment type="caution">
    <text evidence="11">The sequence shown here is derived from an EMBL/GenBank/DDBJ whole genome shotgun (WGS) entry which is preliminary data.</text>
</comment>
<evidence type="ECO:0000256" key="5">
    <source>
        <dbReference type="ARBA" id="ARBA00023136"/>
    </source>
</evidence>
<feature type="transmembrane region" description="Helical" evidence="9">
    <location>
        <begin position="263"/>
        <end position="281"/>
    </location>
</feature>
<feature type="transmembrane region" description="Helical" evidence="9">
    <location>
        <begin position="144"/>
        <end position="167"/>
    </location>
</feature>
<keyword evidence="7" id="KW-0325">Glycoprotein</keyword>
<dbReference type="PANTHER" id="PTHR24232:SF53">
    <property type="entry name" value="G-PROTEIN COUPLED RECEPTORS FAMILY 1 PROFILE DOMAIN-CONTAINING PROTEIN"/>
    <property type="match status" value="1"/>
</dbReference>
<feature type="transmembrane region" description="Helical" evidence="9">
    <location>
        <begin position="221"/>
        <end position="243"/>
    </location>
</feature>
<sequence length="326" mass="36075">MEAPYNNISFSSFTELGENDSYLPSAPSFHLMIALMVVTAAILGLLLNSFTLLISVFYIQGDYRHFIANLAVVDIICATLFAFIGYINLTNGRYLSMQVMTYSALAFYGSFGVMICALVPISLSRIVAASKPQAYDKLFSGKRALLVCLLADAVPVGLLTAICIAHHDVAKCLFMVYAFVTTIAYILTFLLNFLVFRIVARHIHIVQCLLDRTRLLETKQVALSTLAQALVPLVCQVPAFLSLSSAILMMEPWTNGDVIVVTQLWLGISPLLDALITIFIIKEYRIQTTAHFTTIFSGDWTHCGRKKCHHHTSDNRFSVPNSCASV</sequence>
<dbReference type="PROSITE" id="PS50262">
    <property type="entry name" value="G_PROTEIN_RECEP_F1_2"/>
    <property type="match status" value="1"/>
</dbReference>
<evidence type="ECO:0000256" key="6">
    <source>
        <dbReference type="ARBA" id="ARBA00023170"/>
    </source>
</evidence>
<dbReference type="PANTHER" id="PTHR24232">
    <property type="entry name" value="G-PROTEIN COUPLED RECEPTOR"/>
    <property type="match status" value="1"/>
</dbReference>
<feature type="transmembrane region" description="Helical" evidence="9">
    <location>
        <begin position="99"/>
        <end position="123"/>
    </location>
</feature>
<keyword evidence="6" id="KW-0675">Receptor</keyword>
<dbReference type="Proteomes" id="UP001201812">
    <property type="component" value="Unassembled WGS sequence"/>
</dbReference>
<dbReference type="GO" id="GO:0035025">
    <property type="term" value="P:positive regulation of Rho protein signal transduction"/>
    <property type="evidence" value="ECO:0007669"/>
    <property type="project" value="TreeGrafter"/>
</dbReference>
<dbReference type="CDD" id="cd00637">
    <property type="entry name" value="7tm_classA_rhodopsin-like"/>
    <property type="match status" value="1"/>
</dbReference>
<keyword evidence="2 9" id="KW-0812">Transmembrane</keyword>
<evidence type="ECO:0000256" key="4">
    <source>
        <dbReference type="ARBA" id="ARBA00023040"/>
    </source>
</evidence>
<feature type="transmembrane region" description="Helical" evidence="9">
    <location>
        <begin position="29"/>
        <end position="59"/>
    </location>
</feature>
<evidence type="ECO:0000256" key="9">
    <source>
        <dbReference type="SAM" id="Phobius"/>
    </source>
</evidence>
<evidence type="ECO:0000259" key="10">
    <source>
        <dbReference type="PROSITE" id="PS50262"/>
    </source>
</evidence>
<dbReference type="EMBL" id="JAKKPZ010000002">
    <property type="protein sequence ID" value="KAI1725622.1"/>
    <property type="molecule type" value="Genomic_DNA"/>
</dbReference>
<evidence type="ECO:0000256" key="8">
    <source>
        <dbReference type="ARBA" id="ARBA00023224"/>
    </source>
</evidence>
<proteinExistence type="predicted"/>
<dbReference type="GO" id="GO:0005886">
    <property type="term" value="C:plasma membrane"/>
    <property type="evidence" value="ECO:0007669"/>
    <property type="project" value="TreeGrafter"/>
</dbReference>
<feature type="domain" description="G-protein coupled receptors family 1 profile" evidence="10">
    <location>
        <begin position="38"/>
        <end position="281"/>
    </location>
</feature>
<keyword evidence="3 9" id="KW-1133">Transmembrane helix</keyword>